<gene>
    <name evidence="1" type="ORF">QG37_00013</name>
</gene>
<proteinExistence type="predicted"/>
<dbReference type="AlphaFoldDB" id="A0A0L0P918"/>
<name>A0A0L0P918_CANAR</name>
<reference evidence="2" key="1">
    <citation type="journal article" date="2015" name="BMC Genomics">
        <title>Draft genome of a commonly misdiagnosed multidrug resistant pathogen Candida auris.</title>
        <authorList>
            <person name="Chatterjee S."/>
            <person name="Alampalli S.V."/>
            <person name="Nageshan R.K."/>
            <person name="Chettiar S.T."/>
            <person name="Joshi S."/>
            <person name="Tatu U.S."/>
        </authorList>
    </citation>
    <scope>NUCLEOTIDE SEQUENCE [LARGE SCALE GENOMIC DNA]</scope>
    <source>
        <strain evidence="2">6684</strain>
    </source>
</reference>
<sequence>MGKRRLKVVQRDEAERGLYAGRRERQPIGMPICSHLKEEKEV</sequence>
<dbReference type="Proteomes" id="UP000037122">
    <property type="component" value="Unassembled WGS sequence"/>
</dbReference>
<evidence type="ECO:0000313" key="2">
    <source>
        <dbReference type="Proteomes" id="UP000037122"/>
    </source>
</evidence>
<dbReference type="VEuPathDB" id="FungiDB:QG37_00013"/>
<comment type="caution">
    <text evidence="1">The sequence shown here is derived from an EMBL/GenBank/DDBJ whole genome shotgun (WGS) entry which is preliminary data.</text>
</comment>
<organism evidence="1 2">
    <name type="scientific">Candidozyma auris</name>
    <name type="common">Yeast</name>
    <name type="synonym">Candida auris</name>
    <dbReference type="NCBI Taxonomy" id="498019"/>
    <lineage>
        <taxon>Eukaryota</taxon>
        <taxon>Fungi</taxon>
        <taxon>Dikarya</taxon>
        <taxon>Ascomycota</taxon>
        <taxon>Saccharomycotina</taxon>
        <taxon>Pichiomycetes</taxon>
        <taxon>Metschnikowiaceae</taxon>
        <taxon>Candidozyma</taxon>
    </lineage>
</organism>
<evidence type="ECO:0000313" key="1">
    <source>
        <dbReference type="EMBL" id="KNE02852.1"/>
    </source>
</evidence>
<dbReference type="EMBL" id="LGST01000001">
    <property type="protein sequence ID" value="KNE02852.1"/>
    <property type="molecule type" value="Genomic_DNA"/>
</dbReference>
<protein>
    <submittedName>
        <fullName evidence="1">Uncharacterized protein</fullName>
    </submittedName>
</protein>
<accession>A0A0L0P918</accession>